<dbReference type="PANTHER" id="PTHR10357:SF219">
    <property type="entry name" value="MALTOSE ALPHA-D-GLUCOSYLTRANSFERASE"/>
    <property type="match status" value="1"/>
</dbReference>
<evidence type="ECO:0000313" key="3">
    <source>
        <dbReference type="Proteomes" id="UP000182840"/>
    </source>
</evidence>
<dbReference type="CDD" id="cd11334">
    <property type="entry name" value="AmyAc_TreS"/>
    <property type="match status" value="1"/>
</dbReference>
<evidence type="ECO:0000313" key="2">
    <source>
        <dbReference type="EMBL" id="APH70495.1"/>
    </source>
</evidence>
<accession>A0A1L3SMC9</accession>
<dbReference type="GO" id="GO:0005975">
    <property type="term" value="P:carbohydrate metabolic process"/>
    <property type="evidence" value="ECO:0007669"/>
    <property type="project" value="InterPro"/>
</dbReference>
<proteinExistence type="predicted"/>
<dbReference type="Gene3D" id="3.20.20.80">
    <property type="entry name" value="Glycosidases"/>
    <property type="match status" value="1"/>
</dbReference>
<dbReference type="PANTHER" id="PTHR10357">
    <property type="entry name" value="ALPHA-AMYLASE FAMILY MEMBER"/>
    <property type="match status" value="1"/>
</dbReference>
<dbReference type="InterPro" id="IPR006047">
    <property type="entry name" value="GH13_cat_dom"/>
</dbReference>
<dbReference type="OrthoDB" id="9805159at2"/>
<sequence length="544" mass="62486">MLDLWYKNAVIYCVDADAFMDSNGDGVGDFKGLADRLDYIESLGATCIWLLPFYPSPNRDNGYDITDFYGVDPRLGSLGDFVAFTRAAHDRGMRVLVDLVVNHTSIDHPWFQSARSDPNSPYRDWYVWSDEKPENIHDGVVFPGVQEAIWTYDRKAKSWYLHRFYKHQADLNTANPEVREEIDKIMGFWLQLGVSGFRMDAVPFLIEYKGLKERPKEDPADYLSDLRRLLSWRRAESVLLAEANVTMKEVTDYFGKDGNRIQMVFNFMLNQHMFLGFVRKDAEPIRRVLAMMPDLSIEGQWGTFLRNHDELDLGRLSNLERQEVFNAMAPDPGMIVYDRGIRRRLAPMLDGDQRRLRLAYSLMFSLPGTPVIWYGEEIGMGENLDLKEREAVRTPLQWSSRPNGGFSVCPGEDLVREMKEDGEYGYAKVNIDAQNNAPDSLLNFIRGLIRARRAVPDIGWGKWEVLELDSRLLGLRCSWRGNEIITIHNLSDQNVEARIEGKDEGEPLVPILSGSGGREPVTCGEKFSLGPYDFVWLRPDEDRR</sequence>
<protein>
    <submittedName>
        <fullName evidence="2">Trehalose synthase</fullName>
    </submittedName>
</protein>
<dbReference type="InterPro" id="IPR045857">
    <property type="entry name" value="O16G_dom_2"/>
</dbReference>
<dbReference type="RefSeq" id="WP_072601907.1">
    <property type="nucleotide sequence ID" value="NZ_CP018171.1"/>
</dbReference>
<dbReference type="Proteomes" id="UP000182840">
    <property type="component" value="Chromosome"/>
</dbReference>
<dbReference type="STRING" id="1670800.BSQ44_03175"/>
<dbReference type="Gene3D" id="3.90.400.10">
    <property type="entry name" value="Oligo-1,6-glucosidase, Domain 2"/>
    <property type="match status" value="1"/>
</dbReference>
<dbReference type="InterPro" id="IPR017853">
    <property type="entry name" value="GH"/>
</dbReference>
<keyword evidence="3" id="KW-1185">Reference proteome</keyword>
<feature type="domain" description="Glycosyl hydrolase family 13 catalytic" evidence="1">
    <location>
        <begin position="13"/>
        <end position="452"/>
    </location>
</feature>
<dbReference type="Pfam" id="PF00128">
    <property type="entry name" value="Alpha-amylase"/>
    <property type="match status" value="2"/>
</dbReference>
<dbReference type="AlphaFoldDB" id="A0A1L3SMC9"/>
<dbReference type="SUPFAM" id="SSF51445">
    <property type="entry name" value="(Trans)glycosidases"/>
    <property type="match status" value="1"/>
</dbReference>
<organism evidence="2 3">
    <name type="scientific">Aquibium oceanicum</name>
    <dbReference type="NCBI Taxonomy" id="1670800"/>
    <lineage>
        <taxon>Bacteria</taxon>
        <taxon>Pseudomonadati</taxon>
        <taxon>Pseudomonadota</taxon>
        <taxon>Alphaproteobacteria</taxon>
        <taxon>Hyphomicrobiales</taxon>
        <taxon>Phyllobacteriaceae</taxon>
        <taxon>Aquibium</taxon>
    </lineage>
</organism>
<reference evidence="3" key="1">
    <citation type="submission" date="2016-11" db="EMBL/GenBank/DDBJ databases">
        <title>Mesorhizobium oceanicum sp. nov., isolated from deep seawater in South China Sea.</title>
        <authorList>
            <person name="Fu G.-Y."/>
        </authorList>
    </citation>
    <scope>NUCLEOTIDE SEQUENCE [LARGE SCALE GENOMIC DNA]</scope>
    <source>
        <strain evidence="3">B7</strain>
    </source>
</reference>
<dbReference type="SMART" id="SM00642">
    <property type="entry name" value="Aamy"/>
    <property type="match status" value="1"/>
</dbReference>
<gene>
    <name evidence="2" type="ORF">BSQ44_03175</name>
</gene>
<dbReference type="EMBL" id="CP018171">
    <property type="protein sequence ID" value="APH70495.1"/>
    <property type="molecule type" value="Genomic_DNA"/>
</dbReference>
<name>A0A1L3SMC9_9HYPH</name>
<dbReference type="KEGG" id="meso:BSQ44_03175"/>
<evidence type="ECO:0000259" key="1">
    <source>
        <dbReference type="SMART" id="SM00642"/>
    </source>
</evidence>